<evidence type="ECO:0000259" key="12">
    <source>
        <dbReference type="Pfam" id="PF05658"/>
    </source>
</evidence>
<keyword evidence="4" id="KW-1134">Transmembrane beta strand</keyword>
<evidence type="ECO:0000256" key="1">
    <source>
        <dbReference type="ARBA" id="ARBA00004241"/>
    </source>
</evidence>
<evidence type="ECO:0000256" key="7">
    <source>
        <dbReference type="ARBA" id="ARBA00022927"/>
    </source>
</evidence>
<dbReference type="Proteomes" id="UP000254716">
    <property type="component" value="Unassembled WGS sequence"/>
</dbReference>
<name>A0A376W8P2_ECOLX</name>
<organism evidence="13 14">
    <name type="scientific">Escherichia coli</name>
    <dbReference type="NCBI Taxonomy" id="562"/>
    <lineage>
        <taxon>Bacteria</taxon>
        <taxon>Pseudomonadati</taxon>
        <taxon>Pseudomonadota</taxon>
        <taxon>Gammaproteobacteria</taxon>
        <taxon>Enterobacterales</taxon>
        <taxon>Enterobacteriaceae</taxon>
        <taxon>Escherichia</taxon>
    </lineage>
</organism>
<dbReference type="InterPro" id="IPR005594">
    <property type="entry name" value="YadA_C"/>
</dbReference>
<dbReference type="Pfam" id="PF03895">
    <property type="entry name" value="YadA_anchor"/>
    <property type="match status" value="1"/>
</dbReference>
<keyword evidence="9" id="KW-0998">Cell outer membrane</keyword>
<dbReference type="EMBL" id="UGCV01000008">
    <property type="protein sequence ID" value="STJ19424.1"/>
    <property type="molecule type" value="Genomic_DNA"/>
</dbReference>
<evidence type="ECO:0000256" key="3">
    <source>
        <dbReference type="ARBA" id="ARBA00022448"/>
    </source>
</evidence>
<reference evidence="13 14" key="1">
    <citation type="submission" date="2018-06" db="EMBL/GenBank/DDBJ databases">
        <authorList>
            <consortium name="Pathogen Informatics"/>
            <person name="Doyle S."/>
        </authorList>
    </citation>
    <scope>NUCLEOTIDE SEQUENCE [LARGE SCALE GENOMIC DNA]</scope>
    <source>
        <strain evidence="13 14">NCTC9081</strain>
    </source>
</reference>
<evidence type="ECO:0000313" key="14">
    <source>
        <dbReference type="Proteomes" id="UP000254716"/>
    </source>
</evidence>
<evidence type="ECO:0000313" key="13">
    <source>
        <dbReference type="EMBL" id="STJ19424.1"/>
    </source>
</evidence>
<evidence type="ECO:0000256" key="5">
    <source>
        <dbReference type="ARBA" id="ARBA00022692"/>
    </source>
</evidence>
<accession>A0A376W8P2</accession>
<dbReference type="GO" id="GO:0009986">
    <property type="term" value="C:cell surface"/>
    <property type="evidence" value="ECO:0007669"/>
    <property type="project" value="UniProtKB-SubCell"/>
</dbReference>
<comment type="subcellular location">
    <subcellularLocation>
        <location evidence="2">Cell outer membrane</location>
    </subcellularLocation>
    <subcellularLocation>
        <location evidence="1">Cell surface</location>
    </subcellularLocation>
</comment>
<dbReference type="GO" id="GO:0015031">
    <property type="term" value="P:protein transport"/>
    <property type="evidence" value="ECO:0007669"/>
    <property type="project" value="UniProtKB-KW"/>
</dbReference>
<feature type="domain" description="Trimeric autotransporter adhesin YadA-like head" evidence="12">
    <location>
        <begin position="7"/>
        <end position="32"/>
    </location>
</feature>
<keyword evidence="6" id="KW-0732">Signal</keyword>
<evidence type="ECO:0000256" key="10">
    <source>
        <dbReference type="SAM" id="Coils"/>
    </source>
</evidence>
<feature type="domain" description="Trimeric autotransporter adhesin YadA-like head" evidence="12">
    <location>
        <begin position="56"/>
        <end position="79"/>
    </location>
</feature>
<evidence type="ECO:0000256" key="4">
    <source>
        <dbReference type="ARBA" id="ARBA00022452"/>
    </source>
</evidence>
<dbReference type="Gene3D" id="2.150.10.10">
    <property type="entry name" value="Serralysin-like metalloprotease, C-terminal"/>
    <property type="match status" value="1"/>
</dbReference>
<sequence>MGSWAAADGKQSTALGVGAYAYANASTAAGTAAYVDGSAIYGTAIGNYAKVDKNATEGTALGAKATVTNKNSVALGANSRTTRDNEVYIGYEAEPGKAYKTRVLGGLSDGTRPSDAATVRQVDRVKDSVEQLAQDTNTRLVVEAKKSREYTDSRTTVGVNSDGTLTRAEGASKTLAVNDGLVALSGRTDRIDAAVGSVDRRVTKNTQAIQSNTRQLQEHNARLNSQQRQIRENHEEMKRAAAQSAALAGLFQPYSVGKFNATAALGGYSDKQAVAVGVGYRFNEQTAAKAGIAASDGDVSYNMGVNFEF</sequence>
<keyword evidence="5" id="KW-0812">Transmembrane</keyword>
<gene>
    <name evidence="13" type="primary">eibD_3</name>
    <name evidence="13" type="ORF">NCTC9081_04957</name>
</gene>
<dbReference type="InterPro" id="IPR008640">
    <property type="entry name" value="Adhesin_Head_dom"/>
</dbReference>
<keyword evidence="8" id="KW-0472">Membrane</keyword>
<feature type="coiled-coil region" evidence="10">
    <location>
        <begin position="209"/>
        <end position="243"/>
    </location>
</feature>
<keyword evidence="7" id="KW-0653">Protein transport</keyword>
<dbReference type="Pfam" id="PF05658">
    <property type="entry name" value="YadA_head"/>
    <property type="match status" value="2"/>
</dbReference>
<evidence type="ECO:0000256" key="8">
    <source>
        <dbReference type="ARBA" id="ARBA00023136"/>
    </source>
</evidence>
<evidence type="ECO:0000256" key="2">
    <source>
        <dbReference type="ARBA" id="ARBA00004442"/>
    </source>
</evidence>
<dbReference type="AlphaFoldDB" id="A0A376W8P2"/>
<evidence type="ECO:0000259" key="11">
    <source>
        <dbReference type="Pfam" id="PF03895"/>
    </source>
</evidence>
<dbReference type="Gene3D" id="6.10.250.1970">
    <property type="match status" value="1"/>
</dbReference>
<feature type="domain" description="Trimeric autotransporter adhesin YadA-like C-terminal membrane anchor" evidence="11">
    <location>
        <begin position="251"/>
        <end position="309"/>
    </location>
</feature>
<dbReference type="SUPFAM" id="SSF101967">
    <property type="entry name" value="Adhesin YadA, collagen-binding domain"/>
    <property type="match status" value="1"/>
</dbReference>
<dbReference type="SUPFAM" id="SSF54523">
    <property type="entry name" value="Pili subunits"/>
    <property type="match status" value="1"/>
</dbReference>
<dbReference type="InterPro" id="IPR045584">
    <property type="entry name" value="Pilin-like"/>
</dbReference>
<keyword evidence="10" id="KW-0175">Coiled coil</keyword>
<evidence type="ECO:0000256" key="6">
    <source>
        <dbReference type="ARBA" id="ARBA00022729"/>
    </source>
</evidence>
<evidence type="ECO:0000256" key="9">
    <source>
        <dbReference type="ARBA" id="ARBA00023237"/>
    </source>
</evidence>
<dbReference type="Gene3D" id="3.30.1300.30">
    <property type="entry name" value="GSPII I/J protein-like"/>
    <property type="match status" value="1"/>
</dbReference>
<keyword evidence="3" id="KW-0813">Transport</keyword>
<proteinExistence type="predicted"/>
<protein>
    <submittedName>
        <fullName evidence="13">Immunoglobulin-binding protein from prophage P-EibD</fullName>
    </submittedName>
</protein>
<dbReference type="Gene3D" id="6.10.250.1980">
    <property type="match status" value="1"/>
</dbReference>
<dbReference type="InterPro" id="IPR011049">
    <property type="entry name" value="Serralysin-like_metalloprot_C"/>
</dbReference>
<dbReference type="GO" id="GO:0009279">
    <property type="term" value="C:cell outer membrane"/>
    <property type="evidence" value="ECO:0007669"/>
    <property type="project" value="UniProtKB-SubCell"/>
</dbReference>